<dbReference type="SMART" id="SM01130">
    <property type="entry name" value="DHDPS"/>
    <property type="match status" value="1"/>
</dbReference>
<dbReference type="InterPro" id="IPR020624">
    <property type="entry name" value="Schiff_base-form_aldolases_CS"/>
</dbReference>
<dbReference type="PROSITE" id="PS00666">
    <property type="entry name" value="DHDPS_2"/>
    <property type="match status" value="1"/>
</dbReference>
<dbReference type="PIRSF" id="PIRSF001365">
    <property type="entry name" value="DHDPS"/>
    <property type="match status" value="1"/>
</dbReference>
<dbReference type="InterPro" id="IPR002220">
    <property type="entry name" value="DapA-like"/>
</dbReference>
<organism evidence="4 5">
    <name type="scientific">Gordoniibacillus kamchatkensis</name>
    <dbReference type="NCBI Taxonomy" id="1590651"/>
    <lineage>
        <taxon>Bacteria</taxon>
        <taxon>Bacillati</taxon>
        <taxon>Bacillota</taxon>
        <taxon>Bacilli</taxon>
        <taxon>Bacillales</taxon>
        <taxon>Paenibacillaceae</taxon>
        <taxon>Gordoniibacillus</taxon>
    </lineage>
</organism>
<evidence type="ECO:0000313" key="5">
    <source>
        <dbReference type="Proteomes" id="UP000031967"/>
    </source>
</evidence>
<dbReference type="InterPro" id="IPR013785">
    <property type="entry name" value="Aldolase_TIM"/>
</dbReference>
<proteinExistence type="inferred from homology"/>
<dbReference type="InterPro" id="IPR020625">
    <property type="entry name" value="Schiff_base-form_aldolases_AS"/>
</dbReference>
<evidence type="ECO:0000256" key="2">
    <source>
        <dbReference type="ARBA" id="ARBA00023270"/>
    </source>
</evidence>
<dbReference type="PROSITE" id="PS00665">
    <property type="entry name" value="DHDPS_1"/>
    <property type="match status" value="1"/>
</dbReference>
<keyword evidence="2" id="KW-0704">Schiff base</keyword>
<comment type="similarity">
    <text evidence="3">Belongs to the DapA family.</text>
</comment>
<protein>
    <submittedName>
        <fullName evidence="4">N-acetylneuraminate lyase</fullName>
    </submittedName>
</protein>
<evidence type="ECO:0000313" key="4">
    <source>
        <dbReference type="EMBL" id="KIL40344.1"/>
    </source>
</evidence>
<dbReference type="Gene3D" id="3.20.20.70">
    <property type="entry name" value="Aldolase class I"/>
    <property type="match status" value="1"/>
</dbReference>
<keyword evidence="5" id="KW-1185">Reference proteome</keyword>
<sequence>MNVEASKFRGIIVATNSCYDADGEVSPAALKRLVRFLIGKGVRGIYLGGSTGEGLLQSVEERKRMLEAAIEECKGEIAVIAHIGAINTRDSIELAKHAEQAGADAISAVPPFYYGHSQQAVKKHWTAIMDSARLPFIIYHIPSTTGFRLSASLLREIIENPQVIGVKASSGNTYELERFKEIGGPDFLVFNGSDEQYLAGRVMGADAGIGGTYGAMPELFVRLERLYAAGRLGEAQKLQTEINGIISDMLSIPIHFGVIEGAFLRLRGLDCGSVRPPMEEVSDGMRSQVAEIHDKIMRLVAENERTGGTTAE</sequence>
<gene>
    <name evidence="4" type="ORF">SD70_13945</name>
</gene>
<comment type="caution">
    <text evidence="4">The sequence shown here is derived from an EMBL/GenBank/DDBJ whole genome shotgun (WGS) entry which is preliminary data.</text>
</comment>
<name>A0ABR5AH41_9BACL</name>
<dbReference type="PRINTS" id="PR00146">
    <property type="entry name" value="DHPICSNTHASE"/>
</dbReference>
<dbReference type="GO" id="GO:0016829">
    <property type="term" value="F:lyase activity"/>
    <property type="evidence" value="ECO:0007669"/>
    <property type="project" value="UniProtKB-KW"/>
</dbReference>
<dbReference type="EMBL" id="JXAK01000022">
    <property type="protein sequence ID" value="KIL40344.1"/>
    <property type="molecule type" value="Genomic_DNA"/>
</dbReference>
<dbReference type="Proteomes" id="UP000031967">
    <property type="component" value="Unassembled WGS sequence"/>
</dbReference>
<dbReference type="PANTHER" id="PTHR42849">
    <property type="entry name" value="N-ACETYLNEURAMINATE LYASE"/>
    <property type="match status" value="1"/>
</dbReference>
<reference evidence="4 5" key="1">
    <citation type="submission" date="2014-12" db="EMBL/GenBank/DDBJ databases">
        <title>Draft genome sequence of Paenibacillus kamchatkensis strain B-2647.</title>
        <authorList>
            <person name="Karlyshev A.V."/>
            <person name="Kudryashova E.B."/>
        </authorList>
    </citation>
    <scope>NUCLEOTIDE SEQUENCE [LARGE SCALE GENOMIC DNA]</scope>
    <source>
        <strain evidence="4 5">VKM B-2647</strain>
    </source>
</reference>
<keyword evidence="1 3" id="KW-0456">Lyase</keyword>
<dbReference type="PANTHER" id="PTHR42849:SF1">
    <property type="entry name" value="N-ACETYLNEURAMINATE LYASE"/>
    <property type="match status" value="1"/>
</dbReference>
<accession>A0ABR5AH41</accession>
<dbReference type="SUPFAM" id="SSF51569">
    <property type="entry name" value="Aldolase"/>
    <property type="match status" value="1"/>
</dbReference>
<dbReference type="RefSeq" id="WP_041048141.1">
    <property type="nucleotide sequence ID" value="NZ_JXAK01000022.1"/>
</dbReference>
<dbReference type="Pfam" id="PF00701">
    <property type="entry name" value="DHDPS"/>
    <property type="match status" value="1"/>
</dbReference>
<evidence type="ECO:0000256" key="1">
    <source>
        <dbReference type="ARBA" id="ARBA00023239"/>
    </source>
</evidence>
<evidence type="ECO:0000256" key="3">
    <source>
        <dbReference type="PIRNR" id="PIRNR001365"/>
    </source>
</evidence>